<dbReference type="Pfam" id="PF13487">
    <property type="entry name" value="HD_5"/>
    <property type="match status" value="1"/>
</dbReference>
<proteinExistence type="predicted"/>
<protein>
    <submittedName>
        <fullName evidence="4">Histidine kinase</fullName>
    </submittedName>
</protein>
<evidence type="ECO:0000313" key="5">
    <source>
        <dbReference type="Proteomes" id="UP000069241"/>
    </source>
</evidence>
<organism evidence="4 5">
    <name type="scientific">Desulfovibrio fairfieldensis</name>
    <dbReference type="NCBI Taxonomy" id="44742"/>
    <lineage>
        <taxon>Bacteria</taxon>
        <taxon>Pseudomonadati</taxon>
        <taxon>Thermodesulfobacteriota</taxon>
        <taxon>Desulfovibrionia</taxon>
        <taxon>Desulfovibrionales</taxon>
        <taxon>Desulfovibrionaceae</taxon>
        <taxon>Desulfovibrio</taxon>
    </lineage>
</organism>
<dbReference type="AlphaFoldDB" id="A0A120KMB4"/>
<keyword evidence="5" id="KW-1185">Reference proteome</keyword>
<feature type="modified residue" description="4-aspartylphosphate" evidence="1">
    <location>
        <position position="64"/>
    </location>
</feature>
<dbReference type="CDD" id="cd00077">
    <property type="entry name" value="HDc"/>
    <property type="match status" value="1"/>
</dbReference>
<reference evidence="5" key="1">
    <citation type="submission" date="2016-02" db="EMBL/GenBank/DDBJ databases">
        <authorList>
            <person name="Holder M.E."/>
            <person name="Ajami N.J."/>
            <person name="Petrosino J.F."/>
        </authorList>
    </citation>
    <scope>NUCLEOTIDE SEQUENCE [LARGE SCALE GENOMIC DNA]</scope>
    <source>
        <strain evidence="5">CCUG 45958</strain>
    </source>
</reference>
<dbReference type="Gene3D" id="3.40.50.2300">
    <property type="match status" value="1"/>
</dbReference>
<dbReference type="GO" id="GO:0000160">
    <property type="term" value="P:phosphorelay signal transduction system"/>
    <property type="evidence" value="ECO:0007669"/>
    <property type="project" value="InterPro"/>
</dbReference>
<evidence type="ECO:0000313" key="4">
    <source>
        <dbReference type="EMBL" id="AMD90856.1"/>
    </source>
</evidence>
<dbReference type="EMBL" id="CP014229">
    <property type="protein sequence ID" value="AMD90856.1"/>
    <property type="molecule type" value="Genomic_DNA"/>
</dbReference>
<dbReference type="SUPFAM" id="SSF52172">
    <property type="entry name" value="CheY-like"/>
    <property type="match status" value="1"/>
</dbReference>
<keyword evidence="1" id="KW-0597">Phosphoprotein</keyword>
<name>A0A120KMB4_9BACT</name>
<dbReference type="PROSITE" id="PS51832">
    <property type="entry name" value="HD_GYP"/>
    <property type="match status" value="1"/>
</dbReference>
<evidence type="ECO:0000259" key="3">
    <source>
        <dbReference type="PROSITE" id="PS51832"/>
    </source>
</evidence>
<dbReference type="Gene3D" id="1.10.3210.10">
    <property type="entry name" value="Hypothetical protein af1432"/>
    <property type="match status" value="1"/>
</dbReference>
<keyword evidence="4" id="KW-0418">Kinase</keyword>
<dbReference type="Pfam" id="PF00072">
    <property type="entry name" value="Response_reg"/>
    <property type="match status" value="1"/>
</dbReference>
<gene>
    <name evidence="4" type="ORF">AXF13_12385</name>
</gene>
<feature type="domain" description="Response regulatory" evidence="2">
    <location>
        <begin position="14"/>
        <end position="131"/>
    </location>
</feature>
<dbReference type="PROSITE" id="PS50110">
    <property type="entry name" value="RESPONSE_REGULATORY"/>
    <property type="match status" value="1"/>
</dbReference>
<keyword evidence="4" id="KW-0808">Transferase</keyword>
<accession>A0A120KMB4</accession>
<dbReference type="InterPro" id="IPR052020">
    <property type="entry name" value="Cyclic_di-GMP/3'3'-cGAMP_PDE"/>
</dbReference>
<dbReference type="PANTHER" id="PTHR45228">
    <property type="entry name" value="CYCLIC DI-GMP PHOSPHODIESTERASE TM_0186-RELATED"/>
    <property type="match status" value="1"/>
</dbReference>
<dbReference type="InterPro" id="IPR003607">
    <property type="entry name" value="HD/PDEase_dom"/>
</dbReference>
<dbReference type="InterPro" id="IPR011006">
    <property type="entry name" value="CheY-like_superfamily"/>
</dbReference>
<dbReference type="CDD" id="cd00156">
    <property type="entry name" value="REC"/>
    <property type="match status" value="1"/>
</dbReference>
<dbReference type="SMART" id="SM00448">
    <property type="entry name" value="REC"/>
    <property type="match status" value="1"/>
</dbReference>
<dbReference type="SMART" id="SM00471">
    <property type="entry name" value="HDc"/>
    <property type="match status" value="1"/>
</dbReference>
<feature type="domain" description="HD-GYP" evidence="3">
    <location>
        <begin position="158"/>
        <end position="363"/>
    </location>
</feature>
<dbReference type="SUPFAM" id="SSF109604">
    <property type="entry name" value="HD-domain/PDEase-like"/>
    <property type="match status" value="1"/>
</dbReference>
<dbReference type="PANTHER" id="PTHR45228:SF4">
    <property type="entry name" value="LIPOPROTEIN"/>
    <property type="match status" value="1"/>
</dbReference>
<evidence type="ECO:0000256" key="1">
    <source>
        <dbReference type="PROSITE-ProRule" id="PRU00169"/>
    </source>
</evidence>
<dbReference type="KEGG" id="dfi:AXF13_12385"/>
<evidence type="ECO:0000259" key="2">
    <source>
        <dbReference type="PROSITE" id="PS50110"/>
    </source>
</evidence>
<dbReference type="InterPro" id="IPR037522">
    <property type="entry name" value="HD_GYP_dom"/>
</dbReference>
<dbReference type="STRING" id="44742.AXF13_12385"/>
<dbReference type="Proteomes" id="UP000069241">
    <property type="component" value="Chromosome"/>
</dbReference>
<dbReference type="GO" id="GO:0016301">
    <property type="term" value="F:kinase activity"/>
    <property type="evidence" value="ECO:0007669"/>
    <property type="project" value="UniProtKB-KW"/>
</dbReference>
<dbReference type="InterPro" id="IPR001789">
    <property type="entry name" value="Sig_transdc_resp-reg_receiver"/>
</dbReference>
<sequence>MENSFKCQADAPNTLLIVDDDEMNREVLANIFAAAHSIETAENGREGLDKLRMRRREVCAVLLDVVMPVMGGLAMLEELGRENVVNQIPVFLITGETDDRVIKKAYDLGVMDVIPKPVSPHIVRRRVNSVIELFVARERFADTVDRQKAEIQWQAERILKLNMGMIASLATAIEFRSGESGEHVRRIHDITRLFLTRSPLGEGFSEDAIEHISLAAIMHDVGKISVPDAILNKPGRLTAEEFDIMKTHTTEGCRLLAQIPQMRELPFFDCAYDIARHHHERWDGGGYPDGLRGGDISLWAQIVSIADVYDALVSKRVYKEAYGCDKAVEMISGGACGVFNPRLLECFQAIEGRIRNLYLTGAADAGE</sequence>